<feature type="transmembrane region" description="Helical" evidence="1">
    <location>
        <begin position="197"/>
        <end position="215"/>
    </location>
</feature>
<dbReference type="InterPro" id="IPR021514">
    <property type="entry name" value="DUF3176"/>
</dbReference>
<accession>A0A9W8NI32</accession>
<dbReference type="VEuPathDB" id="FungiDB:F4678DRAFT_469863"/>
<dbReference type="PANTHER" id="PTHR35394">
    <property type="entry name" value="DUF3176 DOMAIN-CONTAINING PROTEIN"/>
    <property type="match status" value="1"/>
</dbReference>
<protein>
    <submittedName>
        <fullName evidence="3">Uncharacterized protein</fullName>
    </submittedName>
</protein>
<sequence length="752" mass="83497">MTISAPLVTPIVAAIFVVLRWGGTSNDCPPLVHAGVATGGMAEDTTRLYSSVSRNSTETNHLDQLSIHLDASNEECDENAPKHVGLRIAQEWTKELLALIFSSASLITIGVLLVVYHGRPIHNFFFGITLNGIVSILSTAYKASLLYAMSSALGQSKWNWYAQGPHRLDDFERIDEASRGPLGAFYFLYGRTKKTSVVSLAAVVVILALLIDPFSQQLVRFTESPVSVESDDVWTEVSTSMFNLPLIENGPGFDPLRIERALNGAIWNDASLYDRKVHCPTGNCTFPPFETLEWCSKTETIDVSRISTNCNLTKYDPDDFLKIHHHYNQTGQITEDYKLCEWFLDNDIKPLTKFSITLSLYQEGDGGPIRNTVNFPLQYITTDVTDFNWIGNYGLISDWSCPSRLNLSCPPLTVTYVVVDIYQSSVIQMEQSVLTLCTTMYDIDVVSGVQTYGDIQSQYGRFRINHTEKPEYGGGTMIDGVCFTSSYDSGLYPSFPNETSSRSTSLENTTLSFCRHLDQVFGRTNTSGGDTEWFEWGAYLTSFIIPEPETVTKFWNSDGDLVGGISGSYSTETLQIVDAEGLKQLMPRITAAMNNAWRNLSQERVTGSYIYSQTIFDISWAWIVLPVALNIFGYIVLVSVICTSMHTGQGKLWKGSTLASLYHGLQEDCVPDNVETVEAMEKSAATTLVELNYAHDPTADSHLLFYSAHNKHTLGVRPATLTEPAGVPSMDANQDDPSPWNVDHVVQELRTA</sequence>
<evidence type="ECO:0000256" key="1">
    <source>
        <dbReference type="SAM" id="Phobius"/>
    </source>
</evidence>
<evidence type="ECO:0000256" key="2">
    <source>
        <dbReference type="SAM" id="SignalP"/>
    </source>
</evidence>
<feature type="chain" id="PRO_5040787555" evidence="2">
    <location>
        <begin position="26"/>
        <end position="752"/>
    </location>
</feature>
<dbReference type="Pfam" id="PF11374">
    <property type="entry name" value="DUF3176"/>
    <property type="match status" value="1"/>
</dbReference>
<feature type="signal peptide" evidence="2">
    <location>
        <begin position="1"/>
        <end position="25"/>
    </location>
</feature>
<dbReference type="AlphaFoldDB" id="A0A9W8NI32"/>
<reference evidence="3" key="1">
    <citation type="submission" date="2022-07" db="EMBL/GenBank/DDBJ databases">
        <title>Genome Sequence of Xylaria arbuscula.</title>
        <authorList>
            <person name="Buettner E."/>
        </authorList>
    </citation>
    <scope>NUCLEOTIDE SEQUENCE</scope>
    <source>
        <strain evidence="3">VT107</strain>
    </source>
</reference>
<dbReference type="EMBL" id="JANPWZ010000395">
    <property type="protein sequence ID" value="KAJ3577305.1"/>
    <property type="molecule type" value="Genomic_DNA"/>
</dbReference>
<keyword evidence="4" id="KW-1185">Reference proteome</keyword>
<keyword evidence="2" id="KW-0732">Signal</keyword>
<dbReference type="PANTHER" id="PTHR35394:SF5">
    <property type="entry name" value="DUF3176 DOMAIN-CONTAINING PROTEIN"/>
    <property type="match status" value="1"/>
</dbReference>
<proteinExistence type="predicted"/>
<feature type="transmembrane region" description="Helical" evidence="1">
    <location>
        <begin position="96"/>
        <end position="118"/>
    </location>
</feature>
<keyword evidence="1" id="KW-0472">Membrane</keyword>
<evidence type="ECO:0000313" key="3">
    <source>
        <dbReference type="EMBL" id="KAJ3577305.1"/>
    </source>
</evidence>
<name>A0A9W8NI32_9PEZI</name>
<organism evidence="3 4">
    <name type="scientific">Xylaria arbuscula</name>
    <dbReference type="NCBI Taxonomy" id="114810"/>
    <lineage>
        <taxon>Eukaryota</taxon>
        <taxon>Fungi</taxon>
        <taxon>Dikarya</taxon>
        <taxon>Ascomycota</taxon>
        <taxon>Pezizomycotina</taxon>
        <taxon>Sordariomycetes</taxon>
        <taxon>Xylariomycetidae</taxon>
        <taxon>Xylariales</taxon>
        <taxon>Xylariaceae</taxon>
        <taxon>Xylaria</taxon>
    </lineage>
</organism>
<keyword evidence="1" id="KW-1133">Transmembrane helix</keyword>
<keyword evidence="1" id="KW-0812">Transmembrane</keyword>
<dbReference type="VEuPathDB" id="FungiDB:F4678DRAFT_479936"/>
<dbReference type="Proteomes" id="UP001148614">
    <property type="component" value="Unassembled WGS sequence"/>
</dbReference>
<comment type="caution">
    <text evidence="3">The sequence shown here is derived from an EMBL/GenBank/DDBJ whole genome shotgun (WGS) entry which is preliminary data.</text>
</comment>
<evidence type="ECO:0000313" key="4">
    <source>
        <dbReference type="Proteomes" id="UP001148614"/>
    </source>
</evidence>
<feature type="transmembrane region" description="Helical" evidence="1">
    <location>
        <begin position="620"/>
        <end position="642"/>
    </location>
</feature>
<feature type="transmembrane region" description="Helical" evidence="1">
    <location>
        <begin position="124"/>
        <end position="148"/>
    </location>
</feature>
<gene>
    <name evidence="3" type="ORF">NPX13_g3262</name>
</gene>